<keyword evidence="1" id="KW-0479">Metal-binding</keyword>
<dbReference type="GO" id="GO:0007165">
    <property type="term" value="P:signal transduction"/>
    <property type="evidence" value="ECO:0007669"/>
    <property type="project" value="TreeGrafter"/>
</dbReference>
<dbReference type="PANTHER" id="PTHR20854">
    <property type="entry name" value="INOSITOL MONOPHOSPHATASE"/>
    <property type="match status" value="1"/>
</dbReference>
<feature type="binding site" evidence="1">
    <location>
        <position position="87"/>
    </location>
    <ligand>
        <name>Mg(2+)</name>
        <dbReference type="ChEBI" id="CHEBI:18420"/>
        <label>1</label>
        <note>catalytic</note>
    </ligand>
</feature>
<evidence type="ECO:0000313" key="3">
    <source>
        <dbReference type="Proteomes" id="UP000269438"/>
    </source>
</evidence>
<reference evidence="2 3" key="1">
    <citation type="submission" date="2018-10" db="EMBL/GenBank/DDBJ databases">
        <authorList>
            <person name="Li J."/>
        </authorList>
    </citation>
    <scope>NUCLEOTIDE SEQUENCE [LARGE SCALE GENOMIC DNA]</scope>
    <source>
        <strain evidence="2 3">JCM 11654</strain>
    </source>
</reference>
<dbReference type="PRINTS" id="PR00377">
    <property type="entry name" value="IMPHPHTASES"/>
</dbReference>
<dbReference type="InterPro" id="IPR000760">
    <property type="entry name" value="Inositol_monophosphatase-like"/>
</dbReference>
<protein>
    <submittedName>
        <fullName evidence="2">Inositol monophosphatase</fullName>
    </submittedName>
</protein>
<dbReference type="Gene3D" id="3.40.190.80">
    <property type="match status" value="1"/>
</dbReference>
<comment type="cofactor">
    <cofactor evidence="1">
        <name>Mg(2+)</name>
        <dbReference type="ChEBI" id="CHEBI:18420"/>
    </cofactor>
</comment>
<evidence type="ECO:0000256" key="1">
    <source>
        <dbReference type="PIRSR" id="PIRSR600760-2"/>
    </source>
</evidence>
<proteinExistence type="predicted"/>
<dbReference type="EMBL" id="RCUY01000009">
    <property type="protein sequence ID" value="RLP82294.1"/>
    <property type="molecule type" value="Genomic_DNA"/>
</dbReference>
<dbReference type="Gene3D" id="3.30.540.10">
    <property type="entry name" value="Fructose-1,6-Bisphosphatase, subunit A, domain 1"/>
    <property type="match status" value="1"/>
</dbReference>
<evidence type="ECO:0000313" key="2">
    <source>
        <dbReference type="EMBL" id="RLP82294.1"/>
    </source>
</evidence>
<dbReference type="Proteomes" id="UP000269438">
    <property type="component" value="Unassembled WGS sequence"/>
</dbReference>
<dbReference type="PANTHER" id="PTHR20854:SF4">
    <property type="entry name" value="INOSITOL-1-MONOPHOSPHATASE-RELATED"/>
    <property type="match status" value="1"/>
</dbReference>
<keyword evidence="3" id="KW-1185">Reference proteome</keyword>
<dbReference type="GO" id="GO:0006020">
    <property type="term" value="P:inositol metabolic process"/>
    <property type="evidence" value="ECO:0007669"/>
    <property type="project" value="TreeGrafter"/>
</dbReference>
<comment type="caution">
    <text evidence="2">The sequence shown here is derived from an EMBL/GenBank/DDBJ whole genome shotgun (WGS) entry which is preliminary data.</text>
</comment>
<dbReference type="SUPFAM" id="SSF56655">
    <property type="entry name" value="Carbohydrate phosphatase"/>
    <property type="match status" value="1"/>
</dbReference>
<feature type="binding site" evidence="1">
    <location>
        <position position="90"/>
    </location>
    <ligand>
        <name>Mg(2+)</name>
        <dbReference type="ChEBI" id="CHEBI:18420"/>
        <label>2</label>
    </ligand>
</feature>
<dbReference type="AlphaFoldDB" id="A0A3L7AQA6"/>
<dbReference type="GO" id="GO:0046872">
    <property type="term" value="F:metal ion binding"/>
    <property type="evidence" value="ECO:0007669"/>
    <property type="project" value="UniProtKB-KW"/>
</dbReference>
<dbReference type="Pfam" id="PF00459">
    <property type="entry name" value="Inositol_P"/>
    <property type="match status" value="1"/>
</dbReference>
<gene>
    <name evidence="2" type="ORF">D9V34_10920</name>
</gene>
<organism evidence="2 3">
    <name type="scientific">Mycetocola lacteus</name>
    <dbReference type="NCBI Taxonomy" id="76637"/>
    <lineage>
        <taxon>Bacteria</taxon>
        <taxon>Bacillati</taxon>
        <taxon>Actinomycetota</taxon>
        <taxon>Actinomycetes</taxon>
        <taxon>Micrococcales</taxon>
        <taxon>Microbacteriaceae</taxon>
        <taxon>Mycetocola</taxon>
    </lineage>
</organism>
<name>A0A3L7AQA6_9MICO</name>
<dbReference type="OrthoDB" id="9785695at2"/>
<accession>A0A3L7AQA6</accession>
<dbReference type="GO" id="GO:0008934">
    <property type="term" value="F:inositol monophosphate 1-phosphatase activity"/>
    <property type="evidence" value="ECO:0007669"/>
    <property type="project" value="TreeGrafter"/>
</dbReference>
<sequence>MSTLTTSTPSLLPSLESALREAGSQLLTRPQVAALPDMRAFRAAFEALEADVMAILRPALMALRPDAAWIDELDSADLPRGAAWLVDSVDGAVQYMRGLPQWCLTATLLEDGEPVLAVLHNPVLGETYSAVSGEGAWRNGERILPSETRDIAVALVSTSQPPFAAQDPSAVHRAGDSLARVLGVAGAVRNLGPTSWQIADVAAGRLDAFWEFGDDRSNLLGAVLIAREAGASVTDAAGESWIPNSASVLVATPALRDELLNALAC</sequence>
<dbReference type="RefSeq" id="WP_121688827.1">
    <property type="nucleotide sequence ID" value="NZ_RCUY01000009.1"/>
</dbReference>
<keyword evidence="1" id="KW-0460">Magnesium</keyword>